<dbReference type="PANTHER" id="PTHR12277:SF81">
    <property type="entry name" value="PROTEIN ABHD13"/>
    <property type="match status" value="1"/>
</dbReference>
<dbReference type="Gene3D" id="3.40.50.1820">
    <property type="entry name" value="alpha/beta hydrolase"/>
    <property type="match status" value="1"/>
</dbReference>
<dbReference type="AlphaFoldDB" id="A0A8J6N1H4"/>
<organism evidence="3 4">
    <name type="scientific">Candidatus Desulfacyla euxinica</name>
    <dbReference type="NCBI Taxonomy" id="2841693"/>
    <lineage>
        <taxon>Bacteria</taxon>
        <taxon>Deltaproteobacteria</taxon>
        <taxon>Candidatus Desulfacyla</taxon>
    </lineage>
</organism>
<accession>A0A8J6N1H4</accession>
<dbReference type="GO" id="GO:0016787">
    <property type="term" value="F:hydrolase activity"/>
    <property type="evidence" value="ECO:0007669"/>
    <property type="project" value="UniProtKB-KW"/>
</dbReference>
<keyword evidence="3" id="KW-0378">Hydrolase</keyword>
<dbReference type="InterPro" id="IPR022742">
    <property type="entry name" value="Hydrolase_4"/>
</dbReference>
<proteinExistence type="predicted"/>
<reference evidence="3 4" key="1">
    <citation type="submission" date="2020-08" db="EMBL/GenBank/DDBJ databases">
        <title>Bridging the membrane lipid divide: bacteria of the FCB group superphylum have the potential to synthesize archaeal ether lipids.</title>
        <authorList>
            <person name="Villanueva L."/>
            <person name="Von Meijenfeldt F.A.B."/>
            <person name="Westbye A.B."/>
            <person name="Yadav S."/>
            <person name="Hopmans E.C."/>
            <person name="Dutilh B.E."/>
            <person name="Sinninghe Damste J.S."/>
        </authorList>
    </citation>
    <scope>NUCLEOTIDE SEQUENCE [LARGE SCALE GENOMIC DNA]</scope>
    <source>
        <strain evidence="3">NIOZ-UU27</strain>
    </source>
</reference>
<evidence type="ECO:0000313" key="3">
    <source>
        <dbReference type="EMBL" id="MBC8178541.1"/>
    </source>
</evidence>
<dbReference type="Proteomes" id="UP000650524">
    <property type="component" value="Unassembled WGS sequence"/>
</dbReference>
<keyword evidence="1" id="KW-0472">Membrane</keyword>
<keyword evidence="1" id="KW-0812">Transmembrane</keyword>
<protein>
    <submittedName>
        <fullName evidence="3">Alpha/beta hydrolase</fullName>
    </submittedName>
</protein>
<keyword evidence="1" id="KW-1133">Transmembrane helix</keyword>
<evidence type="ECO:0000256" key="1">
    <source>
        <dbReference type="SAM" id="Phobius"/>
    </source>
</evidence>
<dbReference type="Pfam" id="PF12146">
    <property type="entry name" value="Hydrolase_4"/>
    <property type="match status" value="1"/>
</dbReference>
<feature type="transmembrane region" description="Helical" evidence="1">
    <location>
        <begin position="6"/>
        <end position="23"/>
    </location>
</feature>
<comment type="caution">
    <text evidence="3">The sequence shown here is derived from an EMBL/GenBank/DDBJ whole genome shotgun (WGS) entry which is preliminary data.</text>
</comment>
<name>A0A8J6N1H4_9DELT</name>
<evidence type="ECO:0000259" key="2">
    <source>
        <dbReference type="Pfam" id="PF12146"/>
    </source>
</evidence>
<dbReference type="PANTHER" id="PTHR12277">
    <property type="entry name" value="ALPHA/BETA HYDROLASE DOMAIN-CONTAINING PROTEIN"/>
    <property type="match status" value="1"/>
</dbReference>
<feature type="domain" description="Serine aminopeptidase S33" evidence="2">
    <location>
        <begin position="75"/>
        <end position="193"/>
    </location>
</feature>
<dbReference type="InterPro" id="IPR029058">
    <property type="entry name" value="AB_hydrolase_fold"/>
</dbReference>
<dbReference type="EMBL" id="JACNJD010000287">
    <property type="protein sequence ID" value="MBC8178541.1"/>
    <property type="molecule type" value="Genomic_DNA"/>
</dbReference>
<sequence length="279" mass="31836">MPINWTWLILLTFLLAASFYFFYPKIENFFVFHPDRSLESTPENGGLNYEDVSFEALDGTKLHGWFFPLPGKEPTILFCHGNAGNISHRIENVKLLLNYGLQVFIYDYRGYGRSEGRPSEAGLYQDGLAAYDYLVDRKKIPPDRIIPFGRSLGAAVAMEIATRRDVRSLIIESAFTSTKDMAKNMFLFQLLSPFLPPHYNNLIKIKGITVPKLIIHGETDEIVPFSMGEMLYEAANASKYFFPIPGAGHNDTYFVGGRRYFQIFSDFAKNSRIEAHDTR</sequence>
<evidence type="ECO:0000313" key="4">
    <source>
        <dbReference type="Proteomes" id="UP000650524"/>
    </source>
</evidence>
<gene>
    <name evidence="3" type="ORF">H8E19_14140</name>
</gene>
<dbReference type="SUPFAM" id="SSF53474">
    <property type="entry name" value="alpha/beta-Hydrolases"/>
    <property type="match status" value="1"/>
</dbReference>